<protein>
    <submittedName>
        <fullName evidence="1">Uncharacterized protein</fullName>
    </submittedName>
</protein>
<evidence type="ECO:0000313" key="1">
    <source>
        <dbReference type="EMBL" id="KAK9028002.1"/>
    </source>
</evidence>
<dbReference type="Proteomes" id="UP001396334">
    <property type="component" value="Unassembled WGS sequence"/>
</dbReference>
<proteinExistence type="predicted"/>
<name>A0ABR2SRW6_9ROSI</name>
<organism evidence="1 2">
    <name type="scientific">Hibiscus sabdariffa</name>
    <name type="common">roselle</name>
    <dbReference type="NCBI Taxonomy" id="183260"/>
    <lineage>
        <taxon>Eukaryota</taxon>
        <taxon>Viridiplantae</taxon>
        <taxon>Streptophyta</taxon>
        <taxon>Embryophyta</taxon>
        <taxon>Tracheophyta</taxon>
        <taxon>Spermatophyta</taxon>
        <taxon>Magnoliopsida</taxon>
        <taxon>eudicotyledons</taxon>
        <taxon>Gunneridae</taxon>
        <taxon>Pentapetalae</taxon>
        <taxon>rosids</taxon>
        <taxon>malvids</taxon>
        <taxon>Malvales</taxon>
        <taxon>Malvaceae</taxon>
        <taxon>Malvoideae</taxon>
        <taxon>Hibiscus</taxon>
    </lineage>
</organism>
<gene>
    <name evidence="1" type="ORF">V6N11_067818</name>
</gene>
<reference evidence="1 2" key="1">
    <citation type="journal article" date="2024" name="G3 (Bethesda)">
        <title>Genome assembly of Hibiscus sabdariffa L. provides insights into metabolisms of medicinal natural products.</title>
        <authorList>
            <person name="Kim T."/>
        </authorList>
    </citation>
    <scope>NUCLEOTIDE SEQUENCE [LARGE SCALE GENOMIC DNA]</scope>
    <source>
        <strain evidence="1">TK-2024</strain>
        <tissue evidence="1">Old leaves</tissue>
    </source>
</reference>
<dbReference type="EMBL" id="JBBPBN010000012">
    <property type="protein sequence ID" value="KAK9028002.1"/>
    <property type="molecule type" value="Genomic_DNA"/>
</dbReference>
<keyword evidence="2" id="KW-1185">Reference proteome</keyword>
<comment type="caution">
    <text evidence="1">The sequence shown here is derived from an EMBL/GenBank/DDBJ whole genome shotgun (WGS) entry which is preliminary data.</text>
</comment>
<evidence type="ECO:0000313" key="2">
    <source>
        <dbReference type="Proteomes" id="UP001396334"/>
    </source>
</evidence>
<accession>A0ABR2SRW6</accession>
<sequence>MQPCYLSSISRSFSPITQVDENFPSASDFLGLPNPFGAGSHVKKPGTLNVTGEGIEMLMLPSHSIPRPALGSGSDLGFGGDGVLPLDKEWWMGNANANASINAAVYGPPLCGTTHLT</sequence>